<evidence type="ECO:0000256" key="5">
    <source>
        <dbReference type="ARBA" id="ARBA00022989"/>
    </source>
</evidence>
<feature type="transmembrane region" description="Helical" evidence="8">
    <location>
        <begin position="6"/>
        <end position="24"/>
    </location>
</feature>
<feature type="region of interest" description="Disordered" evidence="7">
    <location>
        <begin position="191"/>
        <end position="210"/>
    </location>
</feature>
<dbReference type="OrthoDB" id="1796697at2"/>
<evidence type="ECO:0000313" key="10">
    <source>
        <dbReference type="EMBL" id="TFD99817.1"/>
    </source>
</evidence>
<evidence type="ECO:0000256" key="6">
    <source>
        <dbReference type="ARBA" id="ARBA00023136"/>
    </source>
</evidence>
<dbReference type="AlphaFoldDB" id="A0A4Y8LC38"/>
<evidence type="ECO:0000256" key="4">
    <source>
        <dbReference type="ARBA" id="ARBA00022692"/>
    </source>
</evidence>
<protein>
    <submittedName>
        <fullName evidence="10">DUF421 domain-containing protein</fullName>
    </submittedName>
</protein>
<dbReference type="EMBL" id="SORX01000008">
    <property type="protein sequence ID" value="TFD99817.1"/>
    <property type="molecule type" value="Genomic_DNA"/>
</dbReference>
<comment type="subcellular location">
    <subcellularLocation>
        <location evidence="1">Cell membrane</location>
        <topology evidence="1">Multi-pass membrane protein</topology>
    </subcellularLocation>
</comment>
<dbReference type="PANTHER" id="PTHR34582:SF2">
    <property type="entry name" value="UPF0702 TRANSMEMBRANE PROTEIN YDFR"/>
    <property type="match status" value="1"/>
</dbReference>
<dbReference type="Gene3D" id="3.30.240.20">
    <property type="entry name" value="bsu07140 like domains"/>
    <property type="match status" value="1"/>
</dbReference>
<accession>A0A4Y8LC38</accession>
<evidence type="ECO:0000256" key="7">
    <source>
        <dbReference type="SAM" id="MobiDB-lite"/>
    </source>
</evidence>
<dbReference type="PANTHER" id="PTHR34582">
    <property type="entry name" value="UPF0702 TRANSMEMBRANE PROTEIN YCAP"/>
    <property type="match status" value="1"/>
</dbReference>
<gene>
    <name evidence="10" type="ORF">E2626_13635</name>
</gene>
<comment type="caution">
    <text evidence="10">The sequence shown here is derived from an EMBL/GenBank/DDBJ whole genome shotgun (WGS) entry which is preliminary data.</text>
</comment>
<dbReference type="InterPro" id="IPR023090">
    <property type="entry name" value="UPF0702_alpha/beta_dom_sf"/>
</dbReference>
<feature type="transmembrane region" description="Helical" evidence="8">
    <location>
        <begin position="56"/>
        <end position="75"/>
    </location>
</feature>
<dbReference type="RefSeq" id="WP_134382332.1">
    <property type="nucleotide sequence ID" value="NZ_SORX01000008.1"/>
</dbReference>
<proteinExistence type="inferred from homology"/>
<dbReference type="Pfam" id="PF04239">
    <property type="entry name" value="DUF421"/>
    <property type="match status" value="1"/>
</dbReference>
<feature type="transmembrane region" description="Helical" evidence="8">
    <location>
        <begin position="31"/>
        <end position="50"/>
    </location>
</feature>
<comment type="similarity">
    <text evidence="2">Belongs to the UPF0702 family.</text>
</comment>
<evidence type="ECO:0000256" key="2">
    <source>
        <dbReference type="ARBA" id="ARBA00006448"/>
    </source>
</evidence>
<evidence type="ECO:0000259" key="9">
    <source>
        <dbReference type="Pfam" id="PF04239"/>
    </source>
</evidence>
<name>A0A4Y8LC38_9BACL</name>
<sequence length="210" mass="23567">MELDWIWKAILIVTIGVVLLRVSGRKSISQMTIAQTIIMISIGSLLIQPVSGKNLWTTFGVAGLLISTLVFIEFIQIKWDKAENFFSGKSKVVIENGQLRVQTLKKLRLPVDKLEMWLRQSGIDDMKKVQWATIEPSGQLGYILKPEHQPITKKEYHELELMVIGIAQKLNVQVNHHSKLAAHSPLFTEIESGQKSDDSGATNEIAPVVK</sequence>
<organism evidence="10 11">
    <name type="scientific">Jeotgalibacillus salarius</name>
    <dbReference type="NCBI Taxonomy" id="546023"/>
    <lineage>
        <taxon>Bacteria</taxon>
        <taxon>Bacillati</taxon>
        <taxon>Bacillota</taxon>
        <taxon>Bacilli</taxon>
        <taxon>Bacillales</taxon>
        <taxon>Caryophanaceae</taxon>
        <taxon>Jeotgalibacillus</taxon>
    </lineage>
</organism>
<feature type="domain" description="YetF C-terminal" evidence="9">
    <location>
        <begin position="78"/>
        <end position="176"/>
    </location>
</feature>
<keyword evidence="11" id="KW-1185">Reference proteome</keyword>
<keyword evidence="6 8" id="KW-0472">Membrane</keyword>
<evidence type="ECO:0000256" key="8">
    <source>
        <dbReference type="SAM" id="Phobius"/>
    </source>
</evidence>
<keyword evidence="5 8" id="KW-1133">Transmembrane helix</keyword>
<evidence type="ECO:0000313" key="11">
    <source>
        <dbReference type="Proteomes" id="UP000297776"/>
    </source>
</evidence>
<dbReference type="Proteomes" id="UP000297776">
    <property type="component" value="Unassembled WGS sequence"/>
</dbReference>
<reference evidence="10 11" key="1">
    <citation type="submission" date="2019-03" db="EMBL/GenBank/DDBJ databases">
        <authorList>
            <person name="Yang Y."/>
        </authorList>
    </citation>
    <scope>NUCLEOTIDE SEQUENCE [LARGE SCALE GENOMIC DNA]</scope>
    <source>
        <strain evidence="10 11">ASL-1</strain>
    </source>
</reference>
<keyword evidence="3" id="KW-1003">Cell membrane</keyword>
<dbReference type="GO" id="GO:0005886">
    <property type="term" value="C:plasma membrane"/>
    <property type="evidence" value="ECO:0007669"/>
    <property type="project" value="UniProtKB-SubCell"/>
</dbReference>
<dbReference type="InterPro" id="IPR007353">
    <property type="entry name" value="DUF421"/>
</dbReference>
<evidence type="ECO:0000256" key="1">
    <source>
        <dbReference type="ARBA" id="ARBA00004651"/>
    </source>
</evidence>
<keyword evidence="4 8" id="KW-0812">Transmembrane</keyword>
<evidence type="ECO:0000256" key="3">
    <source>
        <dbReference type="ARBA" id="ARBA00022475"/>
    </source>
</evidence>